<name>A0A6A5SSF5_9PLEO</name>
<dbReference type="EMBL" id="ML976033">
    <property type="protein sequence ID" value="KAF1942658.1"/>
    <property type="molecule type" value="Genomic_DNA"/>
</dbReference>
<dbReference type="AlphaFoldDB" id="A0A6A5SSF5"/>
<evidence type="ECO:0000313" key="2">
    <source>
        <dbReference type="Proteomes" id="UP000800038"/>
    </source>
</evidence>
<evidence type="ECO:0000313" key="1">
    <source>
        <dbReference type="EMBL" id="KAF1942658.1"/>
    </source>
</evidence>
<gene>
    <name evidence="1" type="ORF">EJ02DRAFT_433896</name>
</gene>
<organism evidence="1 2">
    <name type="scientific">Clathrospora elynae</name>
    <dbReference type="NCBI Taxonomy" id="706981"/>
    <lineage>
        <taxon>Eukaryota</taxon>
        <taxon>Fungi</taxon>
        <taxon>Dikarya</taxon>
        <taxon>Ascomycota</taxon>
        <taxon>Pezizomycotina</taxon>
        <taxon>Dothideomycetes</taxon>
        <taxon>Pleosporomycetidae</taxon>
        <taxon>Pleosporales</taxon>
        <taxon>Diademaceae</taxon>
        <taxon>Clathrospora</taxon>
    </lineage>
</organism>
<reference evidence="1" key="1">
    <citation type="journal article" date="2020" name="Stud. Mycol.">
        <title>101 Dothideomycetes genomes: a test case for predicting lifestyles and emergence of pathogens.</title>
        <authorList>
            <person name="Haridas S."/>
            <person name="Albert R."/>
            <person name="Binder M."/>
            <person name="Bloem J."/>
            <person name="Labutti K."/>
            <person name="Salamov A."/>
            <person name="Andreopoulos B."/>
            <person name="Baker S."/>
            <person name="Barry K."/>
            <person name="Bills G."/>
            <person name="Bluhm B."/>
            <person name="Cannon C."/>
            <person name="Castanera R."/>
            <person name="Culley D."/>
            <person name="Daum C."/>
            <person name="Ezra D."/>
            <person name="Gonzalez J."/>
            <person name="Henrissat B."/>
            <person name="Kuo A."/>
            <person name="Liang C."/>
            <person name="Lipzen A."/>
            <person name="Lutzoni F."/>
            <person name="Magnuson J."/>
            <person name="Mondo S."/>
            <person name="Nolan M."/>
            <person name="Ohm R."/>
            <person name="Pangilinan J."/>
            <person name="Park H.-J."/>
            <person name="Ramirez L."/>
            <person name="Alfaro M."/>
            <person name="Sun H."/>
            <person name="Tritt A."/>
            <person name="Yoshinaga Y."/>
            <person name="Zwiers L.-H."/>
            <person name="Turgeon B."/>
            <person name="Goodwin S."/>
            <person name="Spatafora J."/>
            <person name="Crous P."/>
            <person name="Grigoriev I."/>
        </authorList>
    </citation>
    <scope>NUCLEOTIDE SEQUENCE</scope>
    <source>
        <strain evidence="1">CBS 161.51</strain>
    </source>
</reference>
<keyword evidence="2" id="KW-1185">Reference proteome</keyword>
<dbReference type="Proteomes" id="UP000800038">
    <property type="component" value="Unassembled WGS sequence"/>
</dbReference>
<sequence length="198" mass="22917">MSLGPDRRIPQDLLCRLCWKILGDLPMSKLHADLTRNRLTSLASPSLNRISAYSKDLELKEDLDSDYDEEDQYKSPANLDIHNEDGRPITLRQFMTEVHAYLNRLDIIEDIKSVKAMFLGHLVTREDETQGRDIIYGHLVKLDKDVAFFFARPLVFEREGAVNFRLSLFLDGETHMDPEGFWASRLKLAHLFVQERAV</sequence>
<protein>
    <submittedName>
        <fullName evidence="1">Uncharacterized protein</fullName>
    </submittedName>
</protein>
<accession>A0A6A5SSF5</accession>
<dbReference type="OrthoDB" id="3783451at2759"/>
<proteinExistence type="predicted"/>